<reference evidence="2 3" key="1">
    <citation type="submission" date="2024-01" db="EMBL/GenBank/DDBJ databases">
        <title>A draft genome for the cacao thread blight pathogen Marasmiellus scandens.</title>
        <authorList>
            <person name="Baruah I.K."/>
            <person name="Leung J."/>
            <person name="Bukari Y."/>
            <person name="Amoako-Attah I."/>
            <person name="Meinhardt L.W."/>
            <person name="Bailey B.A."/>
            <person name="Cohen S.P."/>
        </authorList>
    </citation>
    <scope>NUCLEOTIDE SEQUENCE [LARGE SCALE GENOMIC DNA]</scope>
    <source>
        <strain evidence="2 3">GH-19</strain>
    </source>
</reference>
<feature type="compositionally biased region" description="Polar residues" evidence="1">
    <location>
        <begin position="307"/>
        <end position="317"/>
    </location>
</feature>
<evidence type="ECO:0000256" key="1">
    <source>
        <dbReference type="SAM" id="MobiDB-lite"/>
    </source>
</evidence>
<feature type="compositionally biased region" description="Basic and acidic residues" evidence="1">
    <location>
        <begin position="769"/>
        <end position="778"/>
    </location>
</feature>
<feature type="compositionally biased region" description="Basic and acidic residues" evidence="1">
    <location>
        <begin position="672"/>
        <end position="725"/>
    </location>
</feature>
<feature type="compositionally biased region" description="Low complexity" evidence="1">
    <location>
        <begin position="603"/>
        <end position="616"/>
    </location>
</feature>
<feature type="compositionally biased region" description="Basic and acidic residues" evidence="1">
    <location>
        <begin position="330"/>
        <end position="352"/>
    </location>
</feature>
<feature type="compositionally biased region" description="Polar residues" evidence="1">
    <location>
        <begin position="146"/>
        <end position="160"/>
    </location>
</feature>
<feature type="compositionally biased region" description="Basic and acidic residues" evidence="1">
    <location>
        <begin position="738"/>
        <end position="759"/>
    </location>
</feature>
<feature type="compositionally biased region" description="Polar residues" evidence="1">
    <location>
        <begin position="354"/>
        <end position="366"/>
    </location>
</feature>
<protein>
    <submittedName>
        <fullName evidence="2">Uncharacterized protein</fullName>
    </submittedName>
</protein>
<dbReference type="EMBL" id="JBANRG010000001">
    <property type="protein sequence ID" value="KAK7472381.1"/>
    <property type="molecule type" value="Genomic_DNA"/>
</dbReference>
<evidence type="ECO:0000313" key="2">
    <source>
        <dbReference type="EMBL" id="KAK7472381.1"/>
    </source>
</evidence>
<feature type="region of interest" description="Disordered" evidence="1">
    <location>
        <begin position="141"/>
        <end position="160"/>
    </location>
</feature>
<feature type="compositionally biased region" description="Basic and acidic residues" evidence="1">
    <location>
        <begin position="641"/>
        <end position="659"/>
    </location>
</feature>
<feature type="region of interest" description="Disordered" evidence="1">
    <location>
        <begin position="249"/>
        <end position="795"/>
    </location>
</feature>
<accession>A0ABR1KA74</accession>
<organism evidence="2 3">
    <name type="scientific">Marasmiellus scandens</name>
    <dbReference type="NCBI Taxonomy" id="2682957"/>
    <lineage>
        <taxon>Eukaryota</taxon>
        <taxon>Fungi</taxon>
        <taxon>Dikarya</taxon>
        <taxon>Basidiomycota</taxon>
        <taxon>Agaricomycotina</taxon>
        <taxon>Agaricomycetes</taxon>
        <taxon>Agaricomycetidae</taxon>
        <taxon>Agaricales</taxon>
        <taxon>Marasmiineae</taxon>
        <taxon>Omphalotaceae</taxon>
        <taxon>Marasmiellus</taxon>
    </lineage>
</organism>
<name>A0ABR1KA74_9AGAR</name>
<dbReference type="Proteomes" id="UP001498398">
    <property type="component" value="Unassembled WGS sequence"/>
</dbReference>
<feature type="compositionally biased region" description="Polar residues" evidence="1">
    <location>
        <begin position="630"/>
        <end position="639"/>
    </location>
</feature>
<proteinExistence type="predicted"/>
<sequence length="795" mass="84176">MPHYIAVCEREYPLSITECRDLGLETTVKIFRARESMRATRSADGIRSPVTASPVELEGIVKDLFELPENLTSPVEDMNAFRTNTPGMNSTGGLVIQLLIVKITVLTLFILQARFRTAAQVLSPLPAAVISLNSLQTEKTRKITSGRASPLSTQTPTMNQHHPALQDLLQKDLEDEAENRVLTSDEYDVVSEGTFGEEDLEEYTAVESNGGSSDSSLAGNQYETIYDKQTIDEPGRNVEFDDPWDEIDETELDHGTDRNNPGEVAAEPVPEAGSEDTHDVGSPTIRETEATLADARAGDPNSEERQATGSDNASSAQVLERIGDTAVQDTAKEVVVDGVNEKMGEKAAREAQETDTGSAVQDPQSSNDEKTQAVVSGPQPLDGNASNDSSEEEAQTTQNTKAEDHDTAQLPTEPIPNHDNAQDASGKHDTAPFANSDAGSAGGSGEPSNDPCQPGSLNDGADADGTTLPARQETESVGIPNVEGGTTVMVQDAVVDSTQNNDAEGSSEGETGQTTSGADVISSPAEVGGEKLEDVPPTLVNGETPADSMQSEKTTETDVAGSSSDRHDTLPSTEGLTDAGNALAGTTIDTVAETDSKQKENENAAVANVGAVGTATDTSAEENKAGDGTEPNTDSSARGTQEPRKETVVPKSGALDKEQSNVSPLQDPTVAEADKEPSTITEIHEEGPAHSEENVEQRDVIGEVDKSDTVQEEGDKGTTKLRPELRLIIPGEPEVPAEEGKKDGTSATKDERDQKEAMTKQDASVAGESDSHPDKQEPSKANLDSLDMSIFDDEE</sequence>
<feature type="compositionally biased region" description="Polar residues" evidence="1">
    <location>
        <begin position="496"/>
        <end position="517"/>
    </location>
</feature>
<comment type="caution">
    <text evidence="2">The sequence shown here is derived from an EMBL/GenBank/DDBJ whole genome shotgun (WGS) entry which is preliminary data.</text>
</comment>
<gene>
    <name evidence="2" type="ORF">VKT23_000497</name>
</gene>
<keyword evidence="3" id="KW-1185">Reference proteome</keyword>
<evidence type="ECO:0000313" key="3">
    <source>
        <dbReference type="Proteomes" id="UP001498398"/>
    </source>
</evidence>